<comment type="subcellular location">
    <subcellularLocation>
        <location evidence="1">Membrane</location>
        <topology evidence="1">Multi-pass membrane protein</topology>
    </subcellularLocation>
</comment>
<evidence type="ECO:0000256" key="4">
    <source>
        <dbReference type="ARBA" id="ARBA00023136"/>
    </source>
</evidence>
<feature type="transmembrane region" description="Helical" evidence="5">
    <location>
        <begin position="232"/>
        <end position="251"/>
    </location>
</feature>
<dbReference type="PANTHER" id="PTHR23526">
    <property type="entry name" value="INTEGRAL MEMBRANE TRANSPORT PROTEIN-RELATED"/>
    <property type="match status" value="1"/>
</dbReference>
<evidence type="ECO:0000313" key="8">
    <source>
        <dbReference type="Proteomes" id="UP001218638"/>
    </source>
</evidence>
<dbReference type="RefSeq" id="WP_330929141.1">
    <property type="nucleotide sequence ID" value="NZ_CP119075.1"/>
</dbReference>
<dbReference type="SUPFAM" id="SSF103473">
    <property type="entry name" value="MFS general substrate transporter"/>
    <property type="match status" value="1"/>
</dbReference>
<feature type="transmembrane region" description="Helical" evidence="5">
    <location>
        <begin position="71"/>
        <end position="89"/>
    </location>
</feature>
<dbReference type="KEGG" id="slom:PXH66_14165"/>
<dbReference type="GO" id="GO:0022857">
    <property type="term" value="F:transmembrane transporter activity"/>
    <property type="evidence" value="ECO:0007669"/>
    <property type="project" value="InterPro"/>
</dbReference>
<evidence type="ECO:0000256" key="1">
    <source>
        <dbReference type="ARBA" id="ARBA00004141"/>
    </source>
</evidence>
<gene>
    <name evidence="7" type="ORF">PXH66_14165</name>
</gene>
<dbReference type="GO" id="GO:0016020">
    <property type="term" value="C:membrane"/>
    <property type="evidence" value="ECO:0007669"/>
    <property type="project" value="UniProtKB-SubCell"/>
</dbReference>
<evidence type="ECO:0000313" key="7">
    <source>
        <dbReference type="EMBL" id="WED63481.1"/>
    </source>
</evidence>
<evidence type="ECO:0000259" key="6">
    <source>
        <dbReference type="PROSITE" id="PS50850"/>
    </source>
</evidence>
<feature type="transmembrane region" description="Helical" evidence="5">
    <location>
        <begin position="351"/>
        <end position="371"/>
    </location>
</feature>
<feature type="transmembrane region" description="Helical" evidence="5">
    <location>
        <begin position="158"/>
        <end position="177"/>
    </location>
</feature>
<dbReference type="Proteomes" id="UP001218638">
    <property type="component" value="Chromosome"/>
</dbReference>
<feature type="transmembrane region" description="Helical" evidence="5">
    <location>
        <begin position="133"/>
        <end position="152"/>
    </location>
</feature>
<feature type="domain" description="Major facilitator superfamily (MFS) profile" evidence="6">
    <location>
        <begin position="192"/>
        <end position="383"/>
    </location>
</feature>
<dbReference type="InterPro" id="IPR024989">
    <property type="entry name" value="MFS_assoc_dom"/>
</dbReference>
<dbReference type="Pfam" id="PF12832">
    <property type="entry name" value="MFS_1_like"/>
    <property type="match status" value="1"/>
</dbReference>
<keyword evidence="3 5" id="KW-1133">Transmembrane helix</keyword>
<dbReference type="AlphaFoldDB" id="A0AAE9ZSK4"/>
<dbReference type="InterPro" id="IPR020846">
    <property type="entry name" value="MFS_dom"/>
</dbReference>
<sequence length="383" mass="41112">MITALWKMRWASMLQLGALGLLGTFETVRMKDVGLSESQIGLILGLENGLMIFTALAWGKWADHTRRFRSGIIVGTLGLVVTLAWFAHADDWADFVIYGIMRGLFVTSIMGLMPALALANLDPAKPGAGFGGYRRFGSLGFLFAAAGLPLLFDQISSMAFAAMVYLPVSIWFVQRLADPAAPRAGGGDEVAATSFRRVGFFLAAHFFVSMAEPGVHGFFAAYARDMGASLEWVGMLSGMTGLMALLTLSWMGRLADRIGAARMLVIGFVAQGLRMLLTSFISDPQWLWLPHLLHGFGWAGREVGTLLFLTAIMGQRRLGMASSVMMSVRMAGTTAGALLMGKLAESAGYPVMFQCIAGFVLLGFLMLGVALKRAKNAAAPSVS</sequence>
<feature type="transmembrane region" description="Helical" evidence="5">
    <location>
        <begin position="263"/>
        <end position="282"/>
    </location>
</feature>
<dbReference type="EMBL" id="CP119075">
    <property type="protein sequence ID" value="WED63481.1"/>
    <property type="molecule type" value="Genomic_DNA"/>
</dbReference>
<evidence type="ECO:0000256" key="5">
    <source>
        <dbReference type="SAM" id="Phobius"/>
    </source>
</evidence>
<keyword evidence="2 5" id="KW-0812">Transmembrane</keyword>
<feature type="transmembrane region" description="Helical" evidence="5">
    <location>
        <begin position="95"/>
        <end position="121"/>
    </location>
</feature>
<dbReference type="Gene3D" id="1.20.1250.20">
    <property type="entry name" value="MFS general substrate transporter like domains"/>
    <property type="match status" value="2"/>
</dbReference>
<name>A0AAE9ZSK4_9BACT</name>
<proteinExistence type="predicted"/>
<dbReference type="InterPro" id="IPR036259">
    <property type="entry name" value="MFS_trans_sf"/>
</dbReference>
<reference evidence="7" key="1">
    <citation type="submission" date="2023-03" db="EMBL/GenBank/DDBJ databases">
        <title>Lomoglobus Profundus gen. nov., sp. nov., a novel member of the phylum Verrucomicrobia, isolated from deep-marine sediment of South China Sea.</title>
        <authorList>
            <person name="Ahmad T."/>
            <person name="Ishaq S.E."/>
            <person name="Wang F."/>
        </authorList>
    </citation>
    <scope>NUCLEOTIDE SEQUENCE</scope>
    <source>
        <strain evidence="7">LMO-M01</strain>
    </source>
</reference>
<dbReference type="PANTHER" id="PTHR23526:SF4">
    <property type="entry name" value="INTEGRAL MEMBRANE TRANSPORT PROTEIN"/>
    <property type="match status" value="1"/>
</dbReference>
<keyword evidence="4 5" id="KW-0472">Membrane</keyword>
<accession>A0AAE9ZSK4</accession>
<dbReference type="PROSITE" id="PS50850">
    <property type="entry name" value="MFS"/>
    <property type="match status" value="1"/>
</dbReference>
<organism evidence="7 8">
    <name type="scientific">Synoicihabitans lomoniglobus</name>
    <dbReference type="NCBI Taxonomy" id="2909285"/>
    <lineage>
        <taxon>Bacteria</taxon>
        <taxon>Pseudomonadati</taxon>
        <taxon>Verrucomicrobiota</taxon>
        <taxon>Opitutia</taxon>
        <taxon>Opitutales</taxon>
        <taxon>Opitutaceae</taxon>
        <taxon>Synoicihabitans</taxon>
    </lineage>
</organism>
<protein>
    <submittedName>
        <fullName evidence="7">MFS transporter</fullName>
    </submittedName>
</protein>
<dbReference type="InterPro" id="IPR052528">
    <property type="entry name" value="Sugar_transport-like"/>
</dbReference>
<keyword evidence="8" id="KW-1185">Reference proteome</keyword>
<evidence type="ECO:0000256" key="3">
    <source>
        <dbReference type="ARBA" id="ARBA00022989"/>
    </source>
</evidence>
<feature type="transmembrane region" description="Helical" evidence="5">
    <location>
        <begin position="198"/>
        <end position="220"/>
    </location>
</feature>
<evidence type="ECO:0000256" key="2">
    <source>
        <dbReference type="ARBA" id="ARBA00022692"/>
    </source>
</evidence>